<sequence length="61" mass="6977">EEPKQWHPDPLVSRVDQRGQQALQPDGQQAIAGRLQRGFIDDGLHETEMLTRCQIARVLNE</sequence>
<evidence type="ECO:0000313" key="3">
    <source>
        <dbReference type="Proteomes" id="UP000267096"/>
    </source>
</evidence>
<protein>
    <submittedName>
        <fullName evidence="4">Transcriptional regulator</fullName>
    </submittedName>
</protein>
<feature type="region of interest" description="Disordered" evidence="1">
    <location>
        <begin position="1"/>
        <end position="27"/>
    </location>
</feature>
<organism evidence="4">
    <name type="scientific">Anisakis simplex</name>
    <name type="common">Herring worm</name>
    <dbReference type="NCBI Taxonomy" id="6269"/>
    <lineage>
        <taxon>Eukaryota</taxon>
        <taxon>Metazoa</taxon>
        <taxon>Ecdysozoa</taxon>
        <taxon>Nematoda</taxon>
        <taxon>Chromadorea</taxon>
        <taxon>Rhabditida</taxon>
        <taxon>Spirurina</taxon>
        <taxon>Ascaridomorpha</taxon>
        <taxon>Ascaridoidea</taxon>
        <taxon>Anisakidae</taxon>
        <taxon>Anisakis</taxon>
        <taxon>Anisakis simplex complex</taxon>
    </lineage>
</organism>
<evidence type="ECO:0000313" key="4">
    <source>
        <dbReference type="WBParaSite" id="ASIM_0000873501-mRNA-1"/>
    </source>
</evidence>
<dbReference type="WBParaSite" id="ASIM_0000873501-mRNA-1">
    <property type="protein sequence ID" value="ASIM_0000873501-mRNA-1"/>
    <property type="gene ID" value="ASIM_0000873501"/>
</dbReference>
<evidence type="ECO:0000256" key="1">
    <source>
        <dbReference type="SAM" id="MobiDB-lite"/>
    </source>
</evidence>
<feature type="compositionally biased region" description="Polar residues" evidence="1">
    <location>
        <begin position="18"/>
        <end position="27"/>
    </location>
</feature>
<evidence type="ECO:0000313" key="2">
    <source>
        <dbReference type="EMBL" id="VDK32316.1"/>
    </source>
</evidence>
<keyword evidence="3" id="KW-1185">Reference proteome</keyword>
<name>A0A0M3JM53_ANISI</name>
<dbReference type="Proteomes" id="UP000267096">
    <property type="component" value="Unassembled WGS sequence"/>
</dbReference>
<reference evidence="4" key="1">
    <citation type="submission" date="2017-02" db="UniProtKB">
        <authorList>
            <consortium name="WormBaseParasite"/>
        </authorList>
    </citation>
    <scope>IDENTIFICATION</scope>
</reference>
<proteinExistence type="predicted"/>
<gene>
    <name evidence="2" type="ORF">ASIM_LOCUS8491</name>
</gene>
<reference evidence="2 3" key="2">
    <citation type="submission" date="2018-11" db="EMBL/GenBank/DDBJ databases">
        <authorList>
            <consortium name="Pathogen Informatics"/>
        </authorList>
    </citation>
    <scope>NUCLEOTIDE SEQUENCE [LARGE SCALE GENOMIC DNA]</scope>
</reference>
<accession>A0A0M3JM53</accession>
<dbReference type="EMBL" id="UYRR01023202">
    <property type="protein sequence ID" value="VDK32316.1"/>
    <property type="molecule type" value="Genomic_DNA"/>
</dbReference>
<dbReference type="AlphaFoldDB" id="A0A0M3JM53"/>